<name>A0A0F9UU40_9ZZZZ</name>
<dbReference type="PROSITE" id="PS00061">
    <property type="entry name" value="ADH_SHORT"/>
    <property type="match status" value="1"/>
</dbReference>
<accession>A0A0F9UU40</accession>
<evidence type="ECO:0008006" key="4">
    <source>
        <dbReference type="Google" id="ProtNLM"/>
    </source>
</evidence>
<proteinExistence type="inferred from homology"/>
<evidence type="ECO:0000256" key="1">
    <source>
        <dbReference type="ARBA" id="ARBA00006484"/>
    </source>
</evidence>
<dbReference type="EMBL" id="LAZR01000106">
    <property type="protein sequence ID" value="KKN90992.1"/>
    <property type="molecule type" value="Genomic_DNA"/>
</dbReference>
<dbReference type="PANTHER" id="PTHR24322:SF736">
    <property type="entry name" value="RETINOL DEHYDROGENASE 10"/>
    <property type="match status" value="1"/>
</dbReference>
<comment type="similarity">
    <text evidence="1">Belongs to the short-chain dehydrogenases/reductases (SDR) family.</text>
</comment>
<dbReference type="PANTHER" id="PTHR24322">
    <property type="entry name" value="PKSB"/>
    <property type="match status" value="1"/>
</dbReference>
<dbReference type="SUPFAM" id="SSF51735">
    <property type="entry name" value="NAD(P)-binding Rossmann-fold domains"/>
    <property type="match status" value="1"/>
</dbReference>
<dbReference type="InterPro" id="IPR002347">
    <property type="entry name" value="SDR_fam"/>
</dbReference>
<dbReference type="GO" id="GO:0016616">
    <property type="term" value="F:oxidoreductase activity, acting on the CH-OH group of donors, NAD or NADP as acceptor"/>
    <property type="evidence" value="ECO:0007669"/>
    <property type="project" value="TreeGrafter"/>
</dbReference>
<evidence type="ECO:0000313" key="3">
    <source>
        <dbReference type="EMBL" id="KKN90992.1"/>
    </source>
</evidence>
<evidence type="ECO:0000256" key="2">
    <source>
        <dbReference type="ARBA" id="ARBA00023002"/>
    </source>
</evidence>
<dbReference type="Pfam" id="PF00106">
    <property type="entry name" value="adh_short"/>
    <property type="match status" value="1"/>
</dbReference>
<keyword evidence="2" id="KW-0560">Oxidoreductase</keyword>
<dbReference type="PRINTS" id="PR00081">
    <property type="entry name" value="GDHRDH"/>
</dbReference>
<dbReference type="CDD" id="cd05233">
    <property type="entry name" value="SDR_c"/>
    <property type="match status" value="1"/>
</dbReference>
<dbReference type="NCBIfam" id="NF004843">
    <property type="entry name" value="PRK06194.1"/>
    <property type="match status" value="1"/>
</dbReference>
<dbReference type="InterPro" id="IPR020904">
    <property type="entry name" value="Sc_DH/Rdtase_CS"/>
</dbReference>
<dbReference type="InterPro" id="IPR036291">
    <property type="entry name" value="NAD(P)-bd_dom_sf"/>
</dbReference>
<dbReference type="Gene3D" id="3.40.50.720">
    <property type="entry name" value="NAD(P)-binding Rossmann-like Domain"/>
    <property type="match status" value="1"/>
</dbReference>
<sequence>MHELNGKVAVITGGGSGLGRELALRCAARGMKLVLGDVDEKGMAETVRLVEQEFVGTESATMRLDVSRLEEVQALADLCKSRFGAAHLIFNNAGVSVNGPVWTNTPADWEWVLGVNLYGVVWGVKVFTPMLIEQGEGHIVNTASAAGWLNGPSSGIYNVSKTSVVAISETLALDLRDVGSKVGVTVLCPAFFPTGIHQSDRNRPADKADTAEKSEVSLKRAAALKYAVENGRIPASDIAEMTLKAVEDEQFYVFPHRKIKQLISLRAEAASVEKDVFDSMNP</sequence>
<protein>
    <recommendedName>
        <fullName evidence="4">Short-chain dehydrogenase/reductase SDR</fullName>
    </recommendedName>
</protein>
<gene>
    <name evidence="3" type="ORF">LCGC14_0221940</name>
</gene>
<dbReference type="AlphaFoldDB" id="A0A0F9UU40"/>
<organism evidence="3">
    <name type="scientific">marine sediment metagenome</name>
    <dbReference type="NCBI Taxonomy" id="412755"/>
    <lineage>
        <taxon>unclassified sequences</taxon>
        <taxon>metagenomes</taxon>
        <taxon>ecological metagenomes</taxon>
    </lineage>
</organism>
<reference evidence="3" key="1">
    <citation type="journal article" date="2015" name="Nature">
        <title>Complex archaea that bridge the gap between prokaryotes and eukaryotes.</title>
        <authorList>
            <person name="Spang A."/>
            <person name="Saw J.H."/>
            <person name="Jorgensen S.L."/>
            <person name="Zaremba-Niedzwiedzka K."/>
            <person name="Martijn J."/>
            <person name="Lind A.E."/>
            <person name="van Eijk R."/>
            <person name="Schleper C."/>
            <person name="Guy L."/>
            <person name="Ettema T.J."/>
        </authorList>
    </citation>
    <scope>NUCLEOTIDE SEQUENCE</scope>
</reference>
<comment type="caution">
    <text evidence="3">The sequence shown here is derived from an EMBL/GenBank/DDBJ whole genome shotgun (WGS) entry which is preliminary data.</text>
</comment>
<dbReference type="PRINTS" id="PR00080">
    <property type="entry name" value="SDRFAMILY"/>
</dbReference>